<dbReference type="Gene3D" id="3.30.870.10">
    <property type="entry name" value="Endonuclease Chain A"/>
    <property type="match status" value="2"/>
</dbReference>
<dbReference type="EMBL" id="KN846953">
    <property type="protein sequence ID" value="KIV80620.1"/>
    <property type="molecule type" value="Genomic_DNA"/>
</dbReference>
<feature type="compositionally biased region" description="Polar residues" evidence="4">
    <location>
        <begin position="501"/>
        <end position="514"/>
    </location>
</feature>
<gene>
    <name evidence="6" type="ORF">PV11_08109</name>
</gene>
<feature type="region of interest" description="Disordered" evidence="4">
    <location>
        <begin position="216"/>
        <end position="386"/>
    </location>
</feature>
<feature type="binding site" evidence="2">
    <location>
        <position position="876"/>
    </location>
    <ligand>
        <name>substrate</name>
    </ligand>
</feature>
<feature type="site" description="Interaction with DNA" evidence="3">
    <location>
        <position position="905"/>
    </location>
</feature>
<dbReference type="GO" id="GO:0005634">
    <property type="term" value="C:nucleus"/>
    <property type="evidence" value="ECO:0007669"/>
    <property type="project" value="InterPro"/>
</dbReference>
<evidence type="ECO:0000313" key="6">
    <source>
        <dbReference type="EMBL" id="KIV80620.1"/>
    </source>
</evidence>
<name>A0A0D1VWI0_9EURO</name>
<dbReference type="SMART" id="SM00726">
    <property type="entry name" value="UIM"/>
    <property type="match status" value="2"/>
</dbReference>
<dbReference type="GO" id="GO:0017005">
    <property type="term" value="F:3'-tyrosyl-DNA phosphodiesterase activity"/>
    <property type="evidence" value="ECO:0007669"/>
    <property type="project" value="TreeGrafter"/>
</dbReference>
<organism evidence="6 7">
    <name type="scientific">Exophiala sideris</name>
    <dbReference type="NCBI Taxonomy" id="1016849"/>
    <lineage>
        <taxon>Eukaryota</taxon>
        <taxon>Fungi</taxon>
        <taxon>Dikarya</taxon>
        <taxon>Ascomycota</taxon>
        <taxon>Pezizomycotina</taxon>
        <taxon>Eurotiomycetes</taxon>
        <taxon>Chaetothyriomycetidae</taxon>
        <taxon>Chaetothyriales</taxon>
        <taxon>Herpotrichiellaceae</taxon>
        <taxon>Exophiala</taxon>
    </lineage>
</organism>
<feature type="compositionally biased region" description="Polar residues" evidence="4">
    <location>
        <begin position="330"/>
        <end position="339"/>
    </location>
</feature>
<dbReference type="PANTHER" id="PTHR12415:SF4">
    <property type="entry name" value="TYROSYL-DNA PHOSPHODIESTERASE DOMAIN-CONTAINING PROTEIN"/>
    <property type="match status" value="1"/>
</dbReference>
<dbReference type="HOGENOM" id="CLU_007773_1_0_1"/>
<dbReference type="SUPFAM" id="SSF56024">
    <property type="entry name" value="Phospholipase D/nuclease"/>
    <property type="match status" value="2"/>
</dbReference>
<evidence type="ECO:0000256" key="3">
    <source>
        <dbReference type="PIRSR" id="PIRSR610347-3"/>
    </source>
</evidence>
<feature type="compositionally biased region" description="Polar residues" evidence="4">
    <location>
        <begin position="458"/>
        <end position="474"/>
    </location>
</feature>
<evidence type="ECO:0000256" key="1">
    <source>
        <dbReference type="PIRSR" id="PIRSR610347-1"/>
    </source>
</evidence>
<dbReference type="GO" id="GO:0003697">
    <property type="term" value="F:single-stranded DNA binding"/>
    <property type="evidence" value="ECO:0007669"/>
    <property type="project" value="TreeGrafter"/>
</dbReference>
<feature type="region of interest" description="Disordered" evidence="4">
    <location>
        <begin position="1"/>
        <end position="74"/>
    </location>
</feature>
<proteinExistence type="predicted"/>
<dbReference type="STRING" id="1016849.A0A0D1VWI0"/>
<evidence type="ECO:0000259" key="5">
    <source>
        <dbReference type="PROSITE" id="PS50035"/>
    </source>
</evidence>
<evidence type="ECO:0000256" key="2">
    <source>
        <dbReference type="PIRSR" id="PIRSR610347-2"/>
    </source>
</evidence>
<feature type="compositionally biased region" description="Basic and acidic residues" evidence="4">
    <location>
        <begin position="232"/>
        <end position="241"/>
    </location>
</feature>
<dbReference type="InterPro" id="IPR001736">
    <property type="entry name" value="PLipase_D/transphosphatidylase"/>
</dbReference>
<dbReference type="Gene3D" id="6.10.140.100">
    <property type="match status" value="1"/>
</dbReference>
<sequence>MATGSQHSETIDLLSDSDDDVAILPQAPNTSHGQDKHIPDNTVPQDTQRPSLPSLPRQVRDEDLLPYEPPPPYGEGRVHHFHARGIDKSHYIPNDQFSCRGCSIEPLEEAYFGKQAVARHQFRSRPGAEPSTVGDMNANINPAADAVTKTIALNKRRADPIVIDAESPAISIGSITEEDNSLRLGSNILDVVHDPGTASNTEKGSDSEYDIQQISRLGATTKRASMFPSSRKGKERERLAEMDLSSSSDDDYAPASSHRSDPAVTLAGVNEQSDDEDFKRAVALSLQEQQAVMPRPSGSNDSSTASRSRRAIEISDDEEEELRRAIALSLQDTDAAQGNSKKKAASRMTSSQPDELRKNTTKSVLGDRVESEDATLSPSPIMQSTSDALPDRTAQAIMTASPASGATDPTTTTLANPPPAFSLAGLDRQQMEQERMARLKRKHQGDNDDEPAQKAPRVTQTETVAATQSRTTRISPPPLQRQVRQAITTTGNLPSRKAGAPSNTATAASPCDTTPNRYPNGKVFQTFVAGYPADNTIDFPTLIADKSSLESCLLSSFIWDFDWLFPHFDLKHTKFQLVMHAKGATQREALHADFKGVPNVRLCFPPMDGMVNCMHSKLMLLFYKDEDAGPGADKGQGQGQGLRCRIVVPTANLVGFDWGVGAFMENTLWLMDLPPKHNARAQNETRFEKSLKSFLRSQTVPDDVVRKLERFDFRETGQLGFVHTIGGMHVGDAAKSTGVCGLGQTVTALGLAIDSPIELDYVASSLGNLSDGFMSSLYLAAQGDNGFTEYDNRLGTGTGTGTAGRGAKTGVKVGQEWKTNFRFYFPSDATVRRSNGGPRNAGTICFSSKWWKNGTFPTSNMRDCISVREGLLMHNKLLYVRPANLPAGAQLPTTGWAYVGSANLSESAWGRLVQDKITKQPKLNCRNWECGVLIPVPAKADGQQNTSIPGIHVSGMMRLADFQDVVPVPMRLPGESLVAKKPWTFFN</sequence>
<dbReference type="PROSITE" id="PS50035">
    <property type="entry name" value="PLD"/>
    <property type="match status" value="1"/>
</dbReference>
<evidence type="ECO:0000313" key="7">
    <source>
        <dbReference type="Proteomes" id="UP000053599"/>
    </source>
</evidence>
<feature type="active site" description="Proton donor/acceptor" evidence="1">
    <location>
        <position position="874"/>
    </location>
</feature>
<feature type="active site" description="Nucleophile" evidence="1">
    <location>
        <position position="615"/>
    </location>
</feature>
<dbReference type="Pfam" id="PF06087">
    <property type="entry name" value="Tyr-DNA_phospho"/>
    <property type="match status" value="1"/>
</dbReference>
<reference evidence="6 7" key="1">
    <citation type="submission" date="2015-01" db="EMBL/GenBank/DDBJ databases">
        <title>The Genome Sequence of Exophiala sideris CBS121828.</title>
        <authorList>
            <consortium name="The Broad Institute Genomics Platform"/>
            <person name="Cuomo C."/>
            <person name="de Hoog S."/>
            <person name="Gorbushina A."/>
            <person name="Stielow B."/>
            <person name="Teixiera M."/>
            <person name="Abouelleil A."/>
            <person name="Chapman S.B."/>
            <person name="Priest M."/>
            <person name="Young S.K."/>
            <person name="Wortman J."/>
            <person name="Nusbaum C."/>
            <person name="Birren B."/>
        </authorList>
    </citation>
    <scope>NUCLEOTIDE SEQUENCE [LARGE SCALE GENOMIC DNA]</scope>
    <source>
        <strain evidence="6 7">CBS 121828</strain>
    </source>
</reference>
<dbReference type="Proteomes" id="UP000053599">
    <property type="component" value="Unassembled WGS sequence"/>
</dbReference>
<feature type="binding site" evidence="2">
    <location>
        <position position="617"/>
    </location>
    <ligand>
        <name>substrate</name>
    </ligand>
</feature>
<feature type="compositionally biased region" description="Polar residues" evidence="4">
    <location>
        <begin position="374"/>
        <end position="386"/>
    </location>
</feature>
<accession>A0A0D1VWI0</accession>
<feature type="compositionally biased region" description="Polar residues" evidence="4">
    <location>
        <begin position="42"/>
        <end position="51"/>
    </location>
</feature>
<protein>
    <recommendedName>
        <fullName evidence="5">PLD phosphodiesterase domain-containing protein</fullName>
    </recommendedName>
</protein>
<dbReference type="PROSITE" id="PS50330">
    <property type="entry name" value="UIM"/>
    <property type="match status" value="2"/>
</dbReference>
<dbReference type="GO" id="GO:0003690">
    <property type="term" value="F:double-stranded DNA binding"/>
    <property type="evidence" value="ECO:0007669"/>
    <property type="project" value="TreeGrafter"/>
</dbReference>
<feature type="compositionally biased region" description="Polar residues" evidence="4">
    <location>
        <begin position="297"/>
        <end position="306"/>
    </location>
</feature>
<dbReference type="GO" id="GO:0006281">
    <property type="term" value="P:DNA repair"/>
    <property type="evidence" value="ECO:0007669"/>
    <property type="project" value="InterPro"/>
</dbReference>
<feature type="region of interest" description="Disordered" evidence="4">
    <location>
        <begin position="490"/>
        <end position="514"/>
    </location>
</feature>
<dbReference type="AlphaFoldDB" id="A0A0D1VWI0"/>
<dbReference type="InterPro" id="IPR003903">
    <property type="entry name" value="UIM_dom"/>
</dbReference>
<feature type="domain" description="PLD phosphodiesterase" evidence="5">
    <location>
        <begin position="869"/>
        <end position="908"/>
    </location>
</feature>
<dbReference type="CDD" id="cd09122">
    <property type="entry name" value="PLDc_Tdp1_1"/>
    <property type="match status" value="1"/>
</dbReference>
<dbReference type="OrthoDB" id="4120271at2759"/>
<evidence type="ECO:0000256" key="4">
    <source>
        <dbReference type="SAM" id="MobiDB-lite"/>
    </source>
</evidence>
<feature type="region of interest" description="Disordered" evidence="4">
    <location>
        <begin position="401"/>
        <end position="476"/>
    </location>
</feature>
<feature type="compositionally biased region" description="Low complexity" evidence="4">
    <location>
        <begin position="401"/>
        <end position="415"/>
    </location>
</feature>
<dbReference type="InterPro" id="IPR010347">
    <property type="entry name" value="Tdp1"/>
</dbReference>
<dbReference type="Pfam" id="PF02809">
    <property type="entry name" value="UIM"/>
    <property type="match status" value="2"/>
</dbReference>
<dbReference type="PANTHER" id="PTHR12415">
    <property type="entry name" value="TYROSYL-DNA PHOSPHODIESTERASE 1"/>
    <property type="match status" value="1"/>
</dbReference>